<dbReference type="InterPro" id="IPR001670">
    <property type="entry name" value="ADH_Fe/GldA"/>
</dbReference>
<dbReference type="InterPro" id="IPR039697">
    <property type="entry name" value="Alcohol_dehydrogenase_Fe"/>
</dbReference>
<dbReference type="InterPro" id="IPR056798">
    <property type="entry name" value="ADH_Fe_C"/>
</dbReference>
<dbReference type="Proteomes" id="UP001597262">
    <property type="component" value="Unassembled WGS sequence"/>
</dbReference>
<dbReference type="Pfam" id="PF00465">
    <property type="entry name" value="Fe-ADH"/>
    <property type="match status" value="1"/>
</dbReference>
<accession>A0ABW3RQV6</accession>
<evidence type="ECO:0000259" key="2">
    <source>
        <dbReference type="Pfam" id="PF00465"/>
    </source>
</evidence>
<dbReference type="PANTHER" id="PTHR11496:SF83">
    <property type="entry name" value="HYDROXYACID-OXOACID TRANSHYDROGENASE, MITOCHONDRIAL"/>
    <property type="match status" value="1"/>
</dbReference>
<keyword evidence="5" id="KW-1185">Reference proteome</keyword>
<dbReference type="Gene3D" id="1.20.1090.10">
    <property type="entry name" value="Dehydroquinate synthase-like - alpha domain"/>
    <property type="match status" value="1"/>
</dbReference>
<dbReference type="RefSeq" id="WP_379315575.1">
    <property type="nucleotide sequence ID" value="NZ_JBHTLM010000001.1"/>
</dbReference>
<evidence type="ECO:0000313" key="4">
    <source>
        <dbReference type="EMBL" id="MFD1174817.1"/>
    </source>
</evidence>
<evidence type="ECO:0000259" key="3">
    <source>
        <dbReference type="Pfam" id="PF25137"/>
    </source>
</evidence>
<protein>
    <submittedName>
        <fullName evidence="4">Iron-containing alcohol dehydrogenase</fullName>
    </submittedName>
</protein>
<dbReference type="CDD" id="cd14863">
    <property type="entry name" value="Fe-ADH-like"/>
    <property type="match status" value="1"/>
</dbReference>
<dbReference type="PANTHER" id="PTHR11496">
    <property type="entry name" value="ALCOHOL DEHYDROGENASE"/>
    <property type="match status" value="1"/>
</dbReference>
<dbReference type="Gene3D" id="3.40.50.1970">
    <property type="match status" value="1"/>
</dbReference>
<feature type="domain" description="Fe-containing alcohol dehydrogenase-like C-terminal" evidence="3">
    <location>
        <begin position="190"/>
        <end position="384"/>
    </location>
</feature>
<gene>
    <name evidence="4" type="ORF">ACFQ3W_00645</name>
</gene>
<sequence length="393" mass="41628">MKRGVYEQLAPILFGSGTVVQVGDKAKELGMTKVLVVTDKGIAAVGHPKKVVDSLKAAGIECKVWAEATGDCPTESVRAGSAVAREFGADGIVGIGGGSSLDTAKAIASIAANTDEILEQIPVYLSGQKSYPNAPLKSICIPTTAGTGSECTRVAVLNDEKLDMKIGLPAFPSLGIVDPELTVGSPASLTAFCGMDAFAHANECLASKLRTPHSELLGYEAIRLITKWLPVACADTKNLEARENLSLASNLAGISFSEGDIHLGHVIAHELGHKYNIPHGLGGAVATPAIIEFVALEYPETTKKIGDAMGLDLTGVTDAAVGREVADAVREMMLEINIPTLEEKGIQYYQVMEMLPAVMNHPLAASYDGTFTEDQVKRILEQTYYWKSKSSNQ</sequence>
<organism evidence="4 5">
    <name type="scientific">Paenibacillus puldeungensis</name>
    <dbReference type="NCBI Taxonomy" id="696536"/>
    <lineage>
        <taxon>Bacteria</taxon>
        <taxon>Bacillati</taxon>
        <taxon>Bacillota</taxon>
        <taxon>Bacilli</taxon>
        <taxon>Bacillales</taxon>
        <taxon>Paenibacillaceae</taxon>
        <taxon>Paenibacillus</taxon>
    </lineage>
</organism>
<comment type="caution">
    <text evidence="4">The sequence shown here is derived from an EMBL/GenBank/DDBJ whole genome shotgun (WGS) entry which is preliminary data.</text>
</comment>
<proteinExistence type="predicted"/>
<reference evidence="5" key="1">
    <citation type="journal article" date="2019" name="Int. J. Syst. Evol. Microbiol.">
        <title>The Global Catalogue of Microorganisms (GCM) 10K type strain sequencing project: providing services to taxonomists for standard genome sequencing and annotation.</title>
        <authorList>
            <consortium name="The Broad Institute Genomics Platform"/>
            <consortium name="The Broad Institute Genome Sequencing Center for Infectious Disease"/>
            <person name="Wu L."/>
            <person name="Ma J."/>
        </authorList>
    </citation>
    <scope>NUCLEOTIDE SEQUENCE [LARGE SCALE GENOMIC DNA]</scope>
    <source>
        <strain evidence="5">CCUG 59189</strain>
    </source>
</reference>
<keyword evidence="1" id="KW-0560">Oxidoreductase</keyword>
<feature type="domain" description="Alcohol dehydrogenase iron-type/glycerol dehydrogenase GldA" evidence="2">
    <location>
        <begin position="12"/>
        <end position="179"/>
    </location>
</feature>
<dbReference type="SUPFAM" id="SSF56796">
    <property type="entry name" value="Dehydroquinate synthase-like"/>
    <property type="match status" value="1"/>
</dbReference>
<evidence type="ECO:0000313" key="5">
    <source>
        <dbReference type="Proteomes" id="UP001597262"/>
    </source>
</evidence>
<dbReference type="Pfam" id="PF25137">
    <property type="entry name" value="ADH_Fe_C"/>
    <property type="match status" value="1"/>
</dbReference>
<evidence type="ECO:0000256" key="1">
    <source>
        <dbReference type="ARBA" id="ARBA00023002"/>
    </source>
</evidence>
<name>A0ABW3RQV6_9BACL</name>
<dbReference type="EMBL" id="JBHTLM010000001">
    <property type="protein sequence ID" value="MFD1174817.1"/>
    <property type="molecule type" value="Genomic_DNA"/>
</dbReference>